<feature type="domain" description="Fucosyltransferase N-terminal" evidence="14">
    <location>
        <begin position="100"/>
        <end position="212"/>
    </location>
</feature>
<evidence type="ECO:0000256" key="9">
    <source>
        <dbReference type="ARBA" id="ARBA00023034"/>
    </source>
</evidence>
<dbReference type="Pfam" id="PF00852">
    <property type="entry name" value="Glyco_transf_10"/>
    <property type="match status" value="1"/>
</dbReference>
<name>A0A9J7EPU0_SPOLT</name>
<dbReference type="InterPro" id="IPR055270">
    <property type="entry name" value="Glyco_tran_10_C"/>
</dbReference>
<sequence>MDGKEEEGPKKRYNCARRSRYTNKRVSLIFSQTFIMHVSLKFIKIRTVYCLITVTLIFALFYLYNTSYLNKTEVEIARVTTIRPPNETTAYKVLRPKTTTKYILLWTDHDLHPFVYFGEGNSIFAKQKCGYTNCYVTSNKELLRDVTEYDIIAFNGPQLDIGDLPTLRSFHQKYVYANIEAADNYPICKDDWNHFFNWTWTYKLNSDAIWGYVVVMNSSNHIIGPSLAVDWMSVDDMVPIDMDLKQKLATKNKAAAWFVSNCNTISNREEFVNELQTYLGDFNLKIDVYGACGTFQCPKEIMNKCLVEMQENYYFFLAFENAISEDYVTEKVLLALNHNTVPIVYGGADYSRFLPPGSYLNAKTLGAENLAKEMYDIIENREIYYRYFRWRKYYRFARRLENPESNEYCRFCAMANDENLMKETKIYHNFSAWWNSTEMCDFNEIGK</sequence>
<dbReference type="OrthoDB" id="427096at2759"/>
<evidence type="ECO:0000256" key="1">
    <source>
        <dbReference type="ARBA" id="ARBA00004447"/>
    </source>
</evidence>
<keyword evidence="10 12" id="KW-0472">Membrane</keyword>
<comment type="pathway">
    <text evidence="2">Protein modification; protein glycosylation.</text>
</comment>
<evidence type="ECO:0000256" key="7">
    <source>
        <dbReference type="ARBA" id="ARBA00022968"/>
    </source>
</evidence>
<dbReference type="PANTHER" id="PTHR48438:SF1">
    <property type="entry name" value="ALPHA-(1,3)-FUCOSYLTRANSFERASE C-RELATED"/>
    <property type="match status" value="1"/>
</dbReference>
<gene>
    <name evidence="16" type="primary">LOC111360542</name>
</gene>
<keyword evidence="7" id="KW-0735">Signal-anchor</keyword>
<dbReference type="Proteomes" id="UP000301870">
    <property type="component" value="Chromosome Z"/>
</dbReference>
<feature type="transmembrane region" description="Helical" evidence="12">
    <location>
        <begin position="45"/>
        <end position="64"/>
    </location>
</feature>
<dbReference type="GeneID" id="111360542"/>
<comment type="similarity">
    <text evidence="3 12">Belongs to the glycosyltransferase 10 family.</text>
</comment>
<dbReference type="AlphaFoldDB" id="A0A9J7EPU0"/>
<comment type="subcellular location">
    <subcellularLocation>
        <location evidence="1 12">Golgi apparatus</location>
        <location evidence="1 12">Golgi stack membrane</location>
        <topology evidence="1 12">Single-pass type II membrane protein</topology>
    </subcellularLocation>
</comment>
<evidence type="ECO:0000256" key="6">
    <source>
        <dbReference type="ARBA" id="ARBA00022692"/>
    </source>
</evidence>
<reference evidence="16" key="1">
    <citation type="submission" date="2025-08" db="UniProtKB">
        <authorList>
            <consortium name="RefSeq"/>
        </authorList>
    </citation>
    <scope>IDENTIFICATION</scope>
    <source>
        <strain evidence="16">Ishihara</strain>
        <tissue evidence="16">Whole body</tissue>
    </source>
</reference>
<evidence type="ECO:0000256" key="12">
    <source>
        <dbReference type="RuleBase" id="RU003832"/>
    </source>
</evidence>
<keyword evidence="8 12" id="KW-1133">Transmembrane helix</keyword>
<dbReference type="GO" id="GO:0032580">
    <property type="term" value="C:Golgi cisterna membrane"/>
    <property type="evidence" value="ECO:0007669"/>
    <property type="project" value="UniProtKB-SubCell"/>
</dbReference>
<evidence type="ECO:0000256" key="8">
    <source>
        <dbReference type="ARBA" id="ARBA00022989"/>
    </source>
</evidence>
<dbReference type="InterPro" id="IPR031481">
    <property type="entry name" value="Glyco_tran_10_N"/>
</dbReference>
<dbReference type="Pfam" id="PF17039">
    <property type="entry name" value="Glyco_tran_10_N"/>
    <property type="match status" value="1"/>
</dbReference>
<evidence type="ECO:0000259" key="13">
    <source>
        <dbReference type="Pfam" id="PF00852"/>
    </source>
</evidence>
<dbReference type="SUPFAM" id="SSF53756">
    <property type="entry name" value="UDP-Glycosyltransferase/glycogen phosphorylase"/>
    <property type="match status" value="1"/>
</dbReference>
<evidence type="ECO:0000256" key="11">
    <source>
        <dbReference type="ARBA" id="ARBA00023180"/>
    </source>
</evidence>
<accession>A0A9J7EPU0</accession>
<dbReference type="InterPro" id="IPR001503">
    <property type="entry name" value="Glyco_trans_10"/>
</dbReference>
<dbReference type="RefSeq" id="XP_022832257.1">
    <property type="nucleotide sequence ID" value="XM_022976489.1"/>
</dbReference>
<dbReference type="KEGG" id="sliu:111360542"/>
<evidence type="ECO:0000256" key="3">
    <source>
        <dbReference type="ARBA" id="ARBA00008919"/>
    </source>
</evidence>
<dbReference type="InterPro" id="IPR038577">
    <property type="entry name" value="GT10-like_C_sf"/>
</dbReference>
<keyword evidence="6 12" id="KW-0812">Transmembrane</keyword>
<dbReference type="GO" id="GO:0008417">
    <property type="term" value="F:fucosyltransferase activity"/>
    <property type="evidence" value="ECO:0007669"/>
    <property type="project" value="InterPro"/>
</dbReference>
<evidence type="ECO:0000256" key="2">
    <source>
        <dbReference type="ARBA" id="ARBA00004922"/>
    </source>
</evidence>
<keyword evidence="15" id="KW-1185">Reference proteome</keyword>
<dbReference type="EC" id="2.4.1.-" evidence="12"/>
<organism evidence="15 16">
    <name type="scientific">Spodoptera litura</name>
    <name type="common">Asian cotton leafworm</name>
    <dbReference type="NCBI Taxonomy" id="69820"/>
    <lineage>
        <taxon>Eukaryota</taxon>
        <taxon>Metazoa</taxon>
        <taxon>Ecdysozoa</taxon>
        <taxon>Arthropoda</taxon>
        <taxon>Hexapoda</taxon>
        <taxon>Insecta</taxon>
        <taxon>Pterygota</taxon>
        <taxon>Neoptera</taxon>
        <taxon>Endopterygota</taxon>
        <taxon>Lepidoptera</taxon>
        <taxon>Glossata</taxon>
        <taxon>Ditrysia</taxon>
        <taxon>Noctuoidea</taxon>
        <taxon>Noctuidae</taxon>
        <taxon>Amphipyrinae</taxon>
        <taxon>Spodoptera</taxon>
    </lineage>
</organism>
<keyword evidence="4 12" id="KW-0328">Glycosyltransferase</keyword>
<proteinExistence type="inferred from homology"/>
<keyword evidence="11" id="KW-0325">Glycoprotein</keyword>
<dbReference type="PANTHER" id="PTHR48438">
    <property type="entry name" value="ALPHA-(1,3)-FUCOSYLTRANSFERASE C-RELATED"/>
    <property type="match status" value="1"/>
</dbReference>
<evidence type="ECO:0000256" key="4">
    <source>
        <dbReference type="ARBA" id="ARBA00022676"/>
    </source>
</evidence>
<evidence type="ECO:0000313" key="16">
    <source>
        <dbReference type="RefSeq" id="XP_022832257.1"/>
    </source>
</evidence>
<feature type="domain" description="Fucosyltransferase C-terminal" evidence="13">
    <location>
        <begin position="249"/>
        <end position="433"/>
    </location>
</feature>
<evidence type="ECO:0000256" key="5">
    <source>
        <dbReference type="ARBA" id="ARBA00022679"/>
    </source>
</evidence>
<evidence type="ECO:0000256" key="10">
    <source>
        <dbReference type="ARBA" id="ARBA00023136"/>
    </source>
</evidence>
<protein>
    <recommendedName>
        <fullName evidence="12">Fucosyltransferase</fullName>
        <ecNumber evidence="12">2.4.1.-</ecNumber>
    </recommendedName>
</protein>
<dbReference type="Gene3D" id="3.40.50.11660">
    <property type="entry name" value="Glycosyl transferase family 10, C-terminal domain"/>
    <property type="match status" value="1"/>
</dbReference>
<evidence type="ECO:0000259" key="14">
    <source>
        <dbReference type="Pfam" id="PF17039"/>
    </source>
</evidence>
<evidence type="ECO:0000313" key="15">
    <source>
        <dbReference type="Proteomes" id="UP000301870"/>
    </source>
</evidence>
<keyword evidence="9 12" id="KW-0333">Golgi apparatus</keyword>
<keyword evidence="5 12" id="KW-0808">Transferase</keyword>